<dbReference type="PANTHER" id="PTHR47965:SF46">
    <property type="entry name" value="BASIC 7S GLOBULIN-LIKE"/>
    <property type="match status" value="1"/>
</dbReference>
<dbReference type="PANTHER" id="PTHR47965">
    <property type="entry name" value="ASPARTYL PROTEASE-RELATED"/>
    <property type="match status" value="1"/>
</dbReference>
<dbReference type="EMBL" id="JAYKXN010000004">
    <property type="protein sequence ID" value="KAK7294545.1"/>
    <property type="molecule type" value="Genomic_DNA"/>
</dbReference>
<evidence type="ECO:0000313" key="3">
    <source>
        <dbReference type="Proteomes" id="UP001359559"/>
    </source>
</evidence>
<dbReference type="AlphaFoldDB" id="A0AAN9PD56"/>
<dbReference type="GO" id="GO:0004190">
    <property type="term" value="F:aspartic-type endopeptidase activity"/>
    <property type="evidence" value="ECO:0007669"/>
    <property type="project" value="InterPro"/>
</dbReference>
<evidence type="ECO:0000313" key="2">
    <source>
        <dbReference type="EMBL" id="KAK7294545.1"/>
    </source>
</evidence>
<dbReference type="GO" id="GO:0006508">
    <property type="term" value="P:proteolysis"/>
    <property type="evidence" value="ECO:0007669"/>
    <property type="project" value="InterPro"/>
</dbReference>
<dbReference type="Gene3D" id="2.40.70.10">
    <property type="entry name" value="Acid Proteases"/>
    <property type="match status" value="1"/>
</dbReference>
<sequence length="120" mass="13066">MTQVPPVAPFGLCFKSNGIGISQVGPNVPVIDLVMQSEMVKWSIYGRNSMVQVSNGVMCLGFLDRGLNPGNLIVIERYQMEDVLLQFDCDTSMLGFSSSLLMRGTSCFDSRFGSMAAQSV</sequence>
<dbReference type="InterPro" id="IPR021109">
    <property type="entry name" value="Peptidase_aspartic_dom_sf"/>
</dbReference>
<dbReference type="InterPro" id="IPR032799">
    <property type="entry name" value="TAXi_C"/>
</dbReference>
<evidence type="ECO:0000259" key="1">
    <source>
        <dbReference type="Pfam" id="PF14541"/>
    </source>
</evidence>
<organism evidence="2 3">
    <name type="scientific">Clitoria ternatea</name>
    <name type="common">Butterfly pea</name>
    <dbReference type="NCBI Taxonomy" id="43366"/>
    <lineage>
        <taxon>Eukaryota</taxon>
        <taxon>Viridiplantae</taxon>
        <taxon>Streptophyta</taxon>
        <taxon>Embryophyta</taxon>
        <taxon>Tracheophyta</taxon>
        <taxon>Spermatophyta</taxon>
        <taxon>Magnoliopsida</taxon>
        <taxon>eudicotyledons</taxon>
        <taxon>Gunneridae</taxon>
        <taxon>Pentapetalae</taxon>
        <taxon>rosids</taxon>
        <taxon>fabids</taxon>
        <taxon>Fabales</taxon>
        <taxon>Fabaceae</taxon>
        <taxon>Papilionoideae</taxon>
        <taxon>50 kb inversion clade</taxon>
        <taxon>NPAAA clade</taxon>
        <taxon>indigoferoid/millettioid clade</taxon>
        <taxon>Phaseoleae</taxon>
        <taxon>Clitoria</taxon>
    </lineage>
</organism>
<dbReference type="Pfam" id="PF14541">
    <property type="entry name" value="TAXi_C"/>
    <property type="match status" value="1"/>
</dbReference>
<dbReference type="SUPFAM" id="SSF50630">
    <property type="entry name" value="Acid proteases"/>
    <property type="match status" value="1"/>
</dbReference>
<dbReference type="Proteomes" id="UP001359559">
    <property type="component" value="Unassembled WGS sequence"/>
</dbReference>
<feature type="domain" description="Xylanase inhibitor C-terminal" evidence="1">
    <location>
        <begin position="2"/>
        <end position="97"/>
    </location>
</feature>
<dbReference type="InterPro" id="IPR001461">
    <property type="entry name" value="Aspartic_peptidase_A1"/>
</dbReference>
<keyword evidence="3" id="KW-1185">Reference proteome</keyword>
<proteinExistence type="predicted"/>
<accession>A0AAN9PD56</accession>
<name>A0AAN9PD56_CLITE</name>
<protein>
    <recommendedName>
        <fullName evidence="1">Xylanase inhibitor C-terminal domain-containing protein</fullName>
    </recommendedName>
</protein>
<gene>
    <name evidence="2" type="ORF">RJT34_17434</name>
</gene>
<comment type="caution">
    <text evidence="2">The sequence shown here is derived from an EMBL/GenBank/DDBJ whole genome shotgun (WGS) entry which is preliminary data.</text>
</comment>
<reference evidence="2 3" key="1">
    <citation type="submission" date="2024-01" db="EMBL/GenBank/DDBJ databases">
        <title>The genomes of 5 underutilized Papilionoideae crops provide insights into root nodulation and disease resistance.</title>
        <authorList>
            <person name="Yuan L."/>
        </authorList>
    </citation>
    <scope>NUCLEOTIDE SEQUENCE [LARGE SCALE GENOMIC DNA]</scope>
    <source>
        <strain evidence="2">LY-2023</strain>
        <tissue evidence="2">Leaf</tissue>
    </source>
</reference>